<organism evidence="2 3">
    <name type="scientific">Plakobranchus ocellatus</name>
    <dbReference type="NCBI Taxonomy" id="259542"/>
    <lineage>
        <taxon>Eukaryota</taxon>
        <taxon>Metazoa</taxon>
        <taxon>Spiralia</taxon>
        <taxon>Lophotrochozoa</taxon>
        <taxon>Mollusca</taxon>
        <taxon>Gastropoda</taxon>
        <taxon>Heterobranchia</taxon>
        <taxon>Euthyneura</taxon>
        <taxon>Panpulmonata</taxon>
        <taxon>Sacoglossa</taxon>
        <taxon>Placobranchoidea</taxon>
        <taxon>Plakobranchidae</taxon>
        <taxon>Plakobranchus</taxon>
    </lineage>
</organism>
<feature type="compositionally biased region" description="Low complexity" evidence="1">
    <location>
        <begin position="62"/>
        <end position="76"/>
    </location>
</feature>
<gene>
    <name evidence="2" type="ORF">PoB_003752400</name>
</gene>
<dbReference type="Proteomes" id="UP000735302">
    <property type="component" value="Unassembled WGS sequence"/>
</dbReference>
<reference evidence="2 3" key="1">
    <citation type="journal article" date="2021" name="Elife">
        <title>Chloroplast acquisition without the gene transfer in kleptoplastic sea slugs, Plakobranchus ocellatus.</title>
        <authorList>
            <person name="Maeda T."/>
            <person name="Takahashi S."/>
            <person name="Yoshida T."/>
            <person name="Shimamura S."/>
            <person name="Takaki Y."/>
            <person name="Nagai Y."/>
            <person name="Toyoda A."/>
            <person name="Suzuki Y."/>
            <person name="Arimoto A."/>
            <person name="Ishii H."/>
            <person name="Satoh N."/>
            <person name="Nishiyama T."/>
            <person name="Hasebe M."/>
            <person name="Maruyama T."/>
            <person name="Minagawa J."/>
            <person name="Obokata J."/>
            <person name="Shigenobu S."/>
        </authorList>
    </citation>
    <scope>NUCLEOTIDE SEQUENCE [LARGE SCALE GENOMIC DNA]</scope>
</reference>
<accession>A0AAV4AX97</accession>
<evidence type="ECO:0000313" key="3">
    <source>
        <dbReference type="Proteomes" id="UP000735302"/>
    </source>
</evidence>
<evidence type="ECO:0000256" key="1">
    <source>
        <dbReference type="SAM" id="MobiDB-lite"/>
    </source>
</evidence>
<feature type="compositionally biased region" description="Basic and acidic residues" evidence="1">
    <location>
        <begin position="38"/>
        <end position="50"/>
    </location>
</feature>
<dbReference type="AlphaFoldDB" id="A0AAV4AX97"/>
<evidence type="ECO:0000313" key="2">
    <source>
        <dbReference type="EMBL" id="GFO11019.1"/>
    </source>
</evidence>
<keyword evidence="3" id="KW-1185">Reference proteome</keyword>
<sequence length="115" mass="12248">MYHNGVNATPFTNSANSGPSVIVYSSCASPSLPRPRSHRNDQRAHQHPDDAITVNIPAQVSGQAPGPQPLGLPDAQWPKTAQPRAQLVNNAGHPEIYGRLESFRVAVVAVVTVGH</sequence>
<dbReference type="EMBL" id="BLXT01004214">
    <property type="protein sequence ID" value="GFO11019.1"/>
    <property type="molecule type" value="Genomic_DNA"/>
</dbReference>
<feature type="region of interest" description="Disordered" evidence="1">
    <location>
        <begin position="28"/>
        <end position="88"/>
    </location>
</feature>
<comment type="caution">
    <text evidence="2">The sequence shown here is derived from an EMBL/GenBank/DDBJ whole genome shotgun (WGS) entry which is preliminary data.</text>
</comment>
<proteinExistence type="predicted"/>
<name>A0AAV4AX97_9GAST</name>
<protein>
    <submittedName>
        <fullName evidence="2">Uncharacterized protein</fullName>
    </submittedName>
</protein>